<organism evidence="12 13">
    <name type="scientific">Knufia fluminis</name>
    <dbReference type="NCBI Taxonomy" id="191047"/>
    <lineage>
        <taxon>Eukaryota</taxon>
        <taxon>Fungi</taxon>
        <taxon>Dikarya</taxon>
        <taxon>Ascomycota</taxon>
        <taxon>Pezizomycotina</taxon>
        <taxon>Eurotiomycetes</taxon>
        <taxon>Chaetothyriomycetidae</taxon>
        <taxon>Chaetothyriales</taxon>
        <taxon>Trichomeriaceae</taxon>
        <taxon>Knufia</taxon>
    </lineage>
</organism>
<reference evidence="12 13" key="1">
    <citation type="submission" date="2022-12" db="EMBL/GenBank/DDBJ databases">
        <title>Genomic features and morphological characterization of a novel Knufia sp. strain isolated from spacecraft assembly facility.</title>
        <authorList>
            <person name="Teixeira M."/>
            <person name="Chander A.M."/>
            <person name="Stajich J.E."/>
            <person name="Venkateswaran K."/>
        </authorList>
    </citation>
    <scope>NUCLEOTIDE SEQUENCE [LARGE SCALE GENOMIC DNA]</scope>
    <source>
        <strain evidence="12 13">FJI-L2-BK-P2</strain>
    </source>
</reference>
<keyword evidence="7" id="KW-0804">Transcription</keyword>
<keyword evidence="6" id="KW-0805">Transcription regulation</keyword>
<dbReference type="FunFam" id="3.30.160.60:FF:000125">
    <property type="entry name" value="Putative zinc finger protein 143"/>
    <property type="match status" value="1"/>
</dbReference>
<evidence type="ECO:0000256" key="3">
    <source>
        <dbReference type="ARBA" id="ARBA00022737"/>
    </source>
</evidence>
<dbReference type="SUPFAM" id="SSF57667">
    <property type="entry name" value="beta-beta-alpha zinc fingers"/>
    <property type="match status" value="2"/>
</dbReference>
<dbReference type="GO" id="GO:0005634">
    <property type="term" value="C:nucleus"/>
    <property type="evidence" value="ECO:0007669"/>
    <property type="project" value="UniProtKB-SubCell"/>
</dbReference>
<evidence type="ECO:0000313" key="12">
    <source>
        <dbReference type="EMBL" id="KAK5953180.1"/>
    </source>
</evidence>
<feature type="domain" description="C2H2-type" evidence="11">
    <location>
        <begin position="141"/>
        <end position="172"/>
    </location>
</feature>
<gene>
    <name evidence="12" type="ORF">OHC33_005748</name>
</gene>
<feature type="domain" description="C2H2-type" evidence="11">
    <location>
        <begin position="290"/>
        <end position="320"/>
    </location>
</feature>
<feature type="domain" description="C2H2-type" evidence="11">
    <location>
        <begin position="254"/>
        <end position="282"/>
    </location>
</feature>
<keyword evidence="3" id="KW-0677">Repeat</keyword>
<feature type="region of interest" description="Disordered" evidence="10">
    <location>
        <begin position="1"/>
        <end position="45"/>
    </location>
</feature>
<evidence type="ECO:0000259" key="11">
    <source>
        <dbReference type="PROSITE" id="PS50157"/>
    </source>
</evidence>
<protein>
    <recommendedName>
        <fullName evidence="11">C2H2-type domain-containing protein</fullName>
    </recommendedName>
</protein>
<sequence length="535" mass="60459">MEALSDDEFDHVRDFDMSDSESEAESIDHDTPSTTPPRTQTPRPTSQKILACPYDECSKTFNRQSRLDEHIRSHTGERPFKCPHAFCTKDFLRDSHLKHHLTSAHSNVRKYQCTWEGCDKSFATGTRLRRHIESHEGKEKYRCRGYEGCNETFRKHDTLRRHILKAHENKKPFPCTHVNPQSGQTCSSGFDTPEKLKAHKRAIHDSSKFSCTNCLANVAAQDALMNLGKEDEARAYTFDSFSELQAHIADVHPPRCQHCSAAFMTNKELVRHLELAHGQVDPAKQKAKQFPCTHAGCTQIFTKIGNRNVHIKTVHEKQKDFVCGETEIPVPEEVEEGQAVSAKGCGRSFTSKASLTEHVRTAHFSLPSKRAQREERKKAKRKAEEDASGTPVVKKRAPRKDKGIRKTSALNTLTGFDMAADSPAEMTSFPPFSYGSVQDQDFDGAMDDEVDDWNQLSGSMTLFDDHLYHNGQGYHFASEDGSAEASRIDDGQYMPCHGPRPGFAPSNDMDTEPFFDFEHEREHIHNVLDPLLQQA</sequence>
<comment type="caution">
    <text evidence="12">The sequence shown here is derived from an EMBL/GenBank/DDBJ whole genome shotgun (WGS) entry which is preliminary data.</text>
</comment>
<feature type="domain" description="C2H2-type" evidence="11">
    <location>
        <begin position="173"/>
        <end position="209"/>
    </location>
</feature>
<dbReference type="GO" id="GO:0000981">
    <property type="term" value="F:DNA-binding transcription factor activity, RNA polymerase II-specific"/>
    <property type="evidence" value="ECO:0007669"/>
    <property type="project" value="UniProtKB-ARBA"/>
</dbReference>
<evidence type="ECO:0000256" key="2">
    <source>
        <dbReference type="ARBA" id="ARBA00022723"/>
    </source>
</evidence>
<dbReference type="InterPro" id="IPR051061">
    <property type="entry name" value="Zinc_finger_trans_reg"/>
</dbReference>
<feature type="domain" description="C2H2-type" evidence="11">
    <location>
        <begin position="340"/>
        <end position="368"/>
    </location>
</feature>
<dbReference type="Pfam" id="PF00096">
    <property type="entry name" value="zf-C2H2"/>
    <property type="match status" value="4"/>
</dbReference>
<dbReference type="AlphaFoldDB" id="A0AAN8I8L6"/>
<keyword evidence="2" id="KW-0479">Metal-binding</keyword>
<dbReference type="PANTHER" id="PTHR46179">
    <property type="entry name" value="ZINC FINGER PROTEIN"/>
    <property type="match status" value="1"/>
</dbReference>
<feature type="compositionally biased region" description="Low complexity" evidence="10">
    <location>
        <begin position="32"/>
        <end position="45"/>
    </location>
</feature>
<feature type="domain" description="C2H2-type" evidence="11">
    <location>
        <begin position="111"/>
        <end position="140"/>
    </location>
</feature>
<feature type="region of interest" description="Disordered" evidence="10">
    <location>
        <begin position="360"/>
        <end position="408"/>
    </location>
</feature>
<dbReference type="InterPro" id="IPR013087">
    <property type="entry name" value="Znf_C2H2_type"/>
</dbReference>
<dbReference type="PROSITE" id="PS50157">
    <property type="entry name" value="ZINC_FINGER_C2H2_2"/>
    <property type="match status" value="8"/>
</dbReference>
<keyword evidence="5" id="KW-0862">Zinc</keyword>
<dbReference type="GO" id="GO:0008270">
    <property type="term" value="F:zinc ion binding"/>
    <property type="evidence" value="ECO:0007669"/>
    <property type="project" value="UniProtKB-KW"/>
</dbReference>
<dbReference type="GO" id="GO:0000978">
    <property type="term" value="F:RNA polymerase II cis-regulatory region sequence-specific DNA binding"/>
    <property type="evidence" value="ECO:0007669"/>
    <property type="project" value="UniProtKB-ARBA"/>
</dbReference>
<evidence type="ECO:0000256" key="1">
    <source>
        <dbReference type="ARBA" id="ARBA00004123"/>
    </source>
</evidence>
<keyword evidence="13" id="KW-1185">Reference proteome</keyword>
<evidence type="ECO:0000313" key="13">
    <source>
        <dbReference type="Proteomes" id="UP001316803"/>
    </source>
</evidence>
<accession>A0AAN8I8L6</accession>
<evidence type="ECO:0000256" key="7">
    <source>
        <dbReference type="ARBA" id="ARBA00023163"/>
    </source>
</evidence>
<evidence type="ECO:0000256" key="10">
    <source>
        <dbReference type="SAM" id="MobiDB-lite"/>
    </source>
</evidence>
<dbReference type="EMBL" id="JAKLMC020000012">
    <property type="protein sequence ID" value="KAK5953180.1"/>
    <property type="molecule type" value="Genomic_DNA"/>
</dbReference>
<feature type="compositionally biased region" description="Basic and acidic residues" evidence="10">
    <location>
        <begin position="371"/>
        <end position="385"/>
    </location>
</feature>
<feature type="domain" description="C2H2-type" evidence="11">
    <location>
        <begin position="50"/>
        <end position="79"/>
    </location>
</feature>
<evidence type="ECO:0000256" key="6">
    <source>
        <dbReference type="ARBA" id="ARBA00023015"/>
    </source>
</evidence>
<dbReference type="PROSITE" id="PS00028">
    <property type="entry name" value="ZINC_FINGER_C2H2_1"/>
    <property type="match status" value="5"/>
</dbReference>
<dbReference type="FunFam" id="3.30.160.60:FF:000072">
    <property type="entry name" value="zinc finger protein 143 isoform X1"/>
    <property type="match status" value="1"/>
</dbReference>
<evidence type="ECO:0000256" key="9">
    <source>
        <dbReference type="PROSITE-ProRule" id="PRU00042"/>
    </source>
</evidence>
<proteinExistence type="predicted"/>
<keyword evidence="8" id="KW-0539">Nucleus</keyword>
<feature type="compositionally biased region" description="Basic residues" evidence="10">
    <location>
        <begin position="393"/>
        <end position="405"/>
    </location>
</feature>
<dbReference type="Gene3D" id="3.30.160.60">
    <property type="entry name" value="Classic Zinc Finger"/>
    <property type="match status" value="6"/>
</dbReference>
<keyword evidence="4 9" id="KW-0863">Zinc-finger</keyword>
<dbReference type="PANTHER" id="PTHR46179:SF13">
    <property type="entry name" value="C2H2-TYPE DOMAIN-CONTAINING PROTEIN"/>
    <property type="match status" value="1"/>
</dbReference>
<dbReference type="InterPro" id="IPR036236">
    <property type="entry name" value="Znf_C2H2_sf"/>
</dbReference>
<dbReference type="SMART" id="SM00355">
    <property type="entry name" value="ZnF_C2H2"/>
    <property type="match status" value="9"/>
</dbReference>
<evidence type="ECO:0000256" key="5">
    <source>
        <dbReference type="ARBA" id="ARBA00022833"/>
    </source>
</evidence>
<evidence type="ECO:0000256" key="4">
    <source>
        <dbReference type="ARBA" id="ARBA00022771"/>
    </source>
</evidence>
<name>A0AAN8I8L6_9EURO</name>
<dbReference type="Proteomes" id="UP001316803">
    <property type="component" value="Unassembled WGS sequence"/>
</dbReference>
<feature type="domain" description="C2H2-type" evidence="11">
    <location>
        <begin position="80"/>
        <end position="110"/>
    </location>
</feature>
<evidence type="ECO:0000256" key="8">
    <source>
        <dbReference type="ARBA" id="ARBA00023242"/>
    </source>
</evidence>
<comment type="subcellular location">
    <subcellularLocation>
        <location evidence="1">Nucleus</location>
    </subcellularLocation>
</comment>